<accession>B9T2X7</accession>
<dbReference type="Pfam" id="PF07717">
    <property type="entry name" value="OB_NTP_bind"/>
    <property type="match status" value="1"/>
</dbReference>
<dbReference type="eggNOG" id="KOG0374">
    <property type="taxonomic scope" value="Eukaryota"/>
</dbReference>
<dbReference type="Gene3D" id="3.40.50.300">
    <property type="entry name" value="P-loop containing nucleotide triphosphate hydrolases"/>
    <property type="match status" value="1"/>
</dbReference>
<dbReference type="EMBL" id="EQ974395">
    <property type="protein sequence ID" value="EEF29793.1"/>
    <property type="molecule type" value="Genomic_DNA"/>
</dbReference>
<keyword evidence="2" id="KW-0547">Nucleotide-binding</keyword>
<evidence type="ECO:0000313" key="8">
    <source>
        <dbReference type="EMBL" id="EEF29793.1"/>
    </source>
</evidence>
<dbReference type="STRING" id="3988.B9T2X7"/>
<gene>
    <name evidence="8" type="ORF">RCOM_0158690</name>
</gene>
<feature type="domain" description="Helicase C-terminal" evidence="7">
    <location>
        <begin position="1"/>
        <end position="115"/>
    </location>
</feature>
<keyword evidence="5" id="KW-0067">ATP-binding</keyword>
<dbReference type="PANTHER" id="PTHR18934">
    <property type="entry name" value="ATP-DEPENDENT RNA HELICASE"/>
    <property type="match status" value="1"/>
</dbReference>
<dbReference type="GO" id="GO:0016787">
    <property type="term" value="F:hydrolase activity"/>
    <property type="evidence" value="ECO:0007669"/>
    <property type="project" value="UniProtKB-KW"/>
</dbReference>
<dbReference type="eggNOG" id="KOG0926">
    <property type="taxonomic scope" value="Eukaryota"/>
</dbReference>
<dbReference type="InterPro" id="IPR011709">
    <property type="entry name" value="DEAD-box_helicase_OB_fold"/>
</dbReference>
<evidence type="ECO:0000259" key="7">
    <source>
        <dbReference type="PROSITE" id="PS51194"/>
    </source>
</evidence>
<reference evidence="9" key="1">
    <citation type="journal article" date="2010" name="Nat. Biotechnol.">
        <title>Draft genome sequence of the oilseed species Ricinus communis.</title>
        <authorList>
            <person name="Chan A.P."/>
            <person name="Crabtree J."/>
            <person name="Zhao Q."/>
            <person name="Lorenzi H."/>
            <person name="Orvis J."/>
            <person name="Puiu D."/>
            <person name="Melake-Berhan A."/>
            <person name="Jones K.M."/>
            <person name="Redman J."/>
            <person name="Chen G."/>
            <person name="Cahoon E.B."/>
            <person name="Gedil M."/>
            <person name="Stanke M."/>
            <person name="Haas B.J."/>
            <person name="Wortman J.R."/>
            <person name="Fraser-Liggett C.M."/>
            <person name="Ravel J."/>
            <person name="Rabinowicz P.D."/>
        </authorList>
    </citation>
    <scope>NUCLEOTIDE SEQUENCE [LARGE SCALE GENOMIC DNA]</scope>
    <source>
        <strain evidence="9">cv. Hale</strain>
    </source>
</reference>
<proteinExistence type="predicted"/>
<dbReference type="InterPro" id="IPR001650">
    <property type="entry name" value="Helicase_C-like"/>
</dbReference>
<dbReference type="PANTHER" id="PTHR18934:SF99">
    <property type="entry name" value="ATP-DEPENDENT RNA HELICASE DHX37-RELATED"/>
    <property type="match status" value="1"/>
</dbReference>
<evidence type="ECO:0000256" key="3">
    <source>
        <dbReference type="ARBA" id="ARBA00022801"/>
    </source>
</evidence>
<dbReference type="PROSITE" id="PS51194">
    <property type="entry name" value="HELICASE_CTER"/>
    <property type="match status" value="1"/>
</dbReference>
<evidence type="ECO:0000256" key="4">
    <source>
        <dbReference type="ARBA" id="ARBA00022806"/>
    </source>
</evidence>
<dbReference type="AlphaFoldDB" id="B9T2X7"/>
<keyword evidence="4 8" id="KW-0347">Helicase</keyword>
<dbReference type="GO" id="GO:0005524">
    <property type="term" value="F:ATP binding"/>
    <property type="evidence" value="ECO:0007669"/>
    <property type="project" value="UniProtKB-KW"/>
</dbReference>
<evidence type="ECO:0000256" key="5">
    <source>
        <dbReference type="ARBA" id="ARBA00022840"/>
    </source>
</evidence>
<dbReference type="InterPro" id="IPR027417">
    <property type="entry name" value="P-loop_NTPase"/>
</dbReference>
<comment type="catalytic activity">
    <reaction evidence="6">
        <text>ATP + H2O = ADP + phosphate + H(+)</text>
        <dbReference type="Rhea" id="RHEA:13065"/>
        <dbReference type="ChEBI" id="CHEBI:15377"/>
        <dbReference type="ChEBI" id="CHEBI:15378"/>
        <dbReference type="ChEBI" id="CHEBI:30616"/>
        <dbReference type="ChEBI" id="CHEBI:43474"/>
        <dbReference type="ChEBI" id="CHEBI:456216"/>
        <dbReference type="EC" id="3.6.4.13"/>
    </reaction>
</comment>
<organism evidence="8 9">
    <name type="scientific">Ricinus communis</name>
    <name type="common">Castor bean</name>
    <dbReference type="NCBI Taxonomy" id="3988"/>
    <lineage>
        <taxon>Eukaryota</taxon>
        <taxon>Viridiplantae</taxon>
        <taxon>Streptophyta</taxon>
        <taxon>Embryophyta</taxon>
        <taxon>Tracheophyta</taxon>
        <taxon>Spermatophyta</taxon>
        <taxon>Magnoliopsida</taxon>
        <taxon>eudicotyledons</taxon>
        <taxon>Gunneridae</taxon>
        <taxon>Pentapetalae</taxon>
        <taxon>rosids</taxon>
        <taxon>fabids</taxon>
        <taxon>Malpighiales</taxon>
        <taxon>Euphorbiaceae</taxon>
        <taxon>Acalyphoideae</taxon>
        <taxon>Acalypheae</taxon>
        <taxon>Ricinus</taxon>
    </lineage>
</organism>
<keyword evidence="9" id="KW-1185">Reference proteome</keyword>
<dbReference type="Proteomes" id="UP000008311">
    <property type="component" value="Unassembled WGS sequence"/>
</dbReference>
<evidence type="ECO:0000256" key="6">
    <source>
        <dbReference type="ARBA" id="ARBA00047984"/>
    </source>
</evidence>
<keyword evidence="3" id="KW-0378">Hydrolase</keyword>
<protein>
    <recommendedName>
        <fullName evidence="1">RNA helicase</fullName>
        <ecNumber evidence="1">3.6.4.13</ecNumber>
    </recommendedName>
</protein>
<evidence type="ECO:0000256" key="2">
    <source>
        <dbReference type="ARBA" id="ARBA00022741"/>
    </source>
</evidence>
<sequence>MLPAAEELRVFEEVLQKNREWLVVAATNIAETSLTIPGIKSIVDTGREKWIRKASASQRAGKAGRTGPGHCCRLYSSVVFNYTLPDFSCAEISKVPLDSYILFLESMTMKVEKFPFPTPPNTAALEEAKDCLKNLDGKGRLTPPGMAGTAGQKFEGNYDTSNNLDQDGISGSLDGEKHDFLWSHGTIEDVEQAWRVSSSKAPLLLNVYEEKVLGKAICAGWVDKSCETNKRIFKYQTCMVDETVFFHPTSSLSRSAPELLVYSELLHAKRPYIHGATSVDPKWLVQYASSSAKPPLCSTAPAKDRRPYYKPNTNQLPLDNEPIRDDDDGRWKAFAFALLEGHALPCLKSYSNRMAARPSIILEQKRLGGSRVEDLLSIYDGYAIKAEVISELFISTSKKQTRGNGSSSRGASTHSHWWRSFSFFFLLLVAVLLLELFGYIDSGAFDECTDFLAFLDDNKYNWENEFIGWIRDPKGGKKNRTRPKLTRVFRICYFPRIITACEIGQHYVIVKINDWMFCHGRLLPQHAACGIEMINREVSQWIKGLSGRYIAISSGDGMGHSPNSVIMGHSLSCLYQEYTELQVANPTQYCYAYLTHKKKQ</sequence>
<dbReference type="EC" id="3.6.4.13" evidence="1"/>
<dbReference type="GO" id="GO:0003724">
    <property type="term" value="F:RNA helicase activity"/>
    <property type="evidence" value="ECO:0007669"/>
    <property type="project" value="UniProtKB-EC"/>
</dbReference>
<evidence type="ECO:0000313" key="9">
    <source>
        <dbReference type="Proteomes" id="UP000008311"/>
    </source>
</evidence>
<evidence type="ECO:0000256" key="1">
    <source>
        <dbReference type="ARBA" id="ARBA00012552"/>
    </source>
</evidence>
<dbReference type="SUPFAM" id="SSF52540">
    <property type="entry name" value="P-loop containing nucleoside triphosphate hydrolases"/>
    <property type="match status" value="1"/>
</dbReference>
<name>B9T2X7_RICCO</name>
<dbReference type="InParanoid" id="B9T2X7"/>